<dbReference type="InterPro" id="IPR031161">
    <property type="entry name" value="Peptidase_M60_dom"/>
</dbReference>
<dbReference type="InterPro" id="IPR042279">
    <property type="entry name" value="Pep_M60_3"/>
</dbReference>
<reference evidence="2 3" key="1">
    <citation type="submission" date="2014-03" db="EMBL/GenBank/DDBJ databases">
        <title>Draft Genome of Photorhabdus temperata Meg1.</title>
        <authorList>
            <person name="Hurst S.G.IV."/>
            <person name="Morris K."/>
            <person name="Thomas K."/>
            <person name="Tisa L.S."/>
        </authorList>
    </citation>
    <scope>NUCLEOTIDE SEQUENCE [LARGE SCALE GENOMIC DNA]</scope>
    <source>
        <strain evidence="2 3">Meg1</strain>
    </source>
</reference>
<feature type="domain" description="Peptidase M60" evidence="1">
    <location>
        <begin position="235"/>
        <end position="536"/>
    </location>
</feature>
<dbReference type="InterPro" id="IPR035423">
    <property type="entry name" value="M60-like_N"/>
</dbReference>
<evidence type="ECO:0000313" key="2">
    <source>
        <dbReference type="EMBL" id="KER04672.1"/>
    </source>
</evidence>
<dbReference type="SMART" id="SM01276">
    <property type="entry name" value="M60-like"/>
    <property type="match status" value="1"/>
</dbReference>
<evidence type="ECO:0000259" key="1">
    <source>
        <dbReference type="PROSITE" id="PS51723"/>
    </source>
</evidence>
<dbReference type="Gene3D" id="2.60.120.1250">
    <property type="entry name" value="Peptidase M60, enhancin-like domain 1"/>
    <property type="match status" value="1"/>
</dbReference>
<dbReference type="PROSITE" id="PS51723">
    <property type="entry name" value="PEPTIDASE_M60"/>
    <property type="match status" value="1"/>
</dbReference>
<gene>
    <name evidence="2" type="ORF">MEG1DRAFT_00663</name>
</gene>
<dbReference type="PATRIC" id="fig|1393735.3.peg.677"/>
<dbReference type="Proteomes" id="UP000028002">
    <property type="component" value="Unassembled WGS sequence"/>
</dbReference>
<sequence length="618" mass="68008">MKNENDNNIPATLLSTTTRCSCCDTALVYEKQHVTAAIPFSQVGVDAVSFTQIAVWAVVENYPNAQIEAQWPNGVWASIGNVDRSGIFNNPAVPNYYCINPSYIKIRVTGFPETVNTYPVRPSITSLSSNLNTDNRVSINGAGTLPNARWEAQWSNSVWASIGDADQYGNLSNPSIPENYRINSNTMRIRIRSGDIISQVVDSTLGFPHSRSVLIQSKMSGAQDQQKYSLSMQKADYQPTGYFAPANQEIEIWVSGNVDYLTLLVGTQGLADRGNPSNQSESMRATRLVRGKNVIKDMLGGIIHIRNLNTRFDSPSRVILGAGAIPIAYYIHGVTSSASWEQMLHRTTAPEVEWVGDYAVIVAFKTTALKNLSKADPAKVVTSHERVLQVEDEISGLDGSSSINTRSNLLIYAVEGAANANPHATTGYISIPYSNGEGYNAEALVGGLAANRWVTLHEYGHHHQNRVNNCKGFGEISVNLYSLAVARVTPNEYTYELPTRWPATKQWLARPREQKDFETNAPDPMSIFEQLRLGLGPQFLPSWDRYIRATSSLSSDLKGFILSASVVSNYNLTEFFADWGVLKTTGADIAIWQAVNALGLPYPPMALTDIQPYTDLAH</sequence>
<accession>A0A081S169</accession>
<dbReference type="RefSeq" id="WP_081858264.1">
    <property type="nucleotide sequence ID" value="NZ_CAWLUD010000005.1"/>
</dbReference>
<dbReference type="Pfam" id="PF17291">
    <property type="entry name" value="M60-like_N"/>
    <property type="match status" value="1"/>
</dbReference>
<dbReference type="Pfam" id="PF13402">
    <property type="entry name" value="Peptidase_M60"/>
    <property type="match status" value="1"/>
</dbReference>
<dbReference type="Gene3D" id="3.40.390.80">
    <property type="entry name" value="Peptidase M60, enhancin-like domain 2"/>
    <property type="match status" value="1"/>
</dbReference>
<comment type="caution">
    <text evidence="2">The sequence shown here is derived from an EMBL/GenBank/DDBJ whole genome shotgun (WGS) entry which is preliminary data.</text>
</comment>
<evidence type="ECO:0000313" key="3">
    <source>
        <dbReference type="Proteomes" id="UP000028002"/>
    </source>
</evidence>
<dbReference type="EMBL" id="JGVH01000005">
    <property type="protein sequence ID" value="KER04672.1"/>
    <property type="molecule type" value="Genomic_DNA"/>
</dbReference>
<proteinExistence type="predicted"/>
<name>A0A081S169_PHOTE</name>
<protein>
    <submittedName>
        <fullName evidence="2">Peptidase M60-like family</fullName>
    </submittedName>
</protein>
<dbReference type="Gene3D" id="1.10.390.30">
    <property type="entry name" value="Peptidase M60, enhancin-like domain 3"/>
    <property type="match status" value="1"/>
</dbReference>
<organism evidence="2 3">
    <name type="scientific">Photorhabdus temperata subsp. temperata Meg1</name>
    <dbReference type="NCBI Taxonomy" id="1393735"/>
    <lineage>
        <taxon>Bacteria</taxon>
        <taxon>Pseudomonadati</taxon>
        <taxon>Pseudomonadota</taxon>
        <taxon>Gammaproteobacteria</taxon>
        <taxon>Enterobacterales</taxon>
        <taxon>Morganellaceae</taxon>
        <taxon>Photorhabdus</taxon>
    </lineage>
</organism>
<dbReference type="AlphaFoldDB" id="A0A081S169"/>